<dbReference type="EMBL" id="KV722346">
    <property type="protein sequence ID" value="OCH94152.1"/>
    <property type="molecule type" value="Genomic_DNA"/>
</dbReference>
<evidence type="ECO:0000256" key="1">
    <source>
        <dbReference type="ARBA" id="ARBA00004173"/>
    </source>
</evidence>
<accession>A0A8E2DR53</accession>
<dbReference type="GO" id="GO:0005739">
    <property type="term" value="C:mitochondrion"/>
    <property type="evidence" value="ECO:0007669"/>
    <property type="project" value="UniProtKB-SubCell"/>
</dbReference>
<feature type="region of interest" description="Disordered" evidence="5">
    <location>
        <begin position="1"/>
        <end position="52"/>
    </location>
</feature>
<keyword evidence="4" id="KW-0496">Mitochondrion</keyword>
<feature type="compositionally biased region" description="Low complexity" evidence="5">
    <location>
        <begin position="29"/>
        <end position="41"/>
    </location>
</feature>
<sequence>MKERLREERRQREAAEAARKDKEEDQSKHSQASPSSQASGAPFERRDSSPVKPLSSILNIDKLLSTSPAPEQVAALWNAYHGSRSGGTGRGFLSAALPVATYENMVNVARRYPRFVVPLPRQNIEAEWESKQAYEFYYMEWAFHGAPQLPKSSTDILSTPKQSSNPHTSTILFTPLQEYKLRQSFATPYFVMTHYPDLVHSHGIVLLRGEITPSSAAQGDGRYMLSQEDAHRLAVSVQAFYLWNDKDTQDTMALLQKFHENPEEFNWEDLLKTMKV</sequence>
<evidence type="ECO:0000256" key="4">
    <source>
        <dbReference type="ARBA" id="ARBA00023128"/>
    </source>
</evidence>
<comment type="similarity">
    <text evidence="2">Belongs to the ATP11 family.</text>
</comment>
<dbReference type="AlphaFoldDB" id="A0A8E2DR53"/>
<comment type="subcellular location">
    <subcellularLocation>
        <location evidence="1">Mitochondrion</location>
    </subcellularLocation>
</comment>
<keyword evidence="3" id="KW-0809">Transit peptide</keyword>
<feature type="compositionally biased region" description="Basic and acidic residues" evidence="5">
    <location>
        <begin position="1"/>
        <end position="28"/>
    </location>
</feature>
<keyword evidence="7" id="KW-1185">Reference proteome</keyword>
<dbReference type="PANTHER" id="PTHR13126">
    <property type="entry name" value="CHAPERONE ATP11"/>
    <property type="match status" value="1"/>
</dbReference>
<name>A0A8E2DR53_9APHY</name>
<dbReference type="Proteomes" id="UP000250043">
    <property type="component" value="Unassembled WGS sequence"/>
</dbReference>
<dbReference type="GO" id="GO:0033615">
    <property type="term" value="P:mitochondrial proton-transporting ATP synthase complex assembly"/>
    <property type="evidence" value="ECO:0007669"/>
    <property type="project" value="TreeGrafter"/>
</dbReference>
<protein>
    <submittedName>
        <fullName evidence="6">ATP11-domain-containing protein</fullName>
    </submittedName>
</protein>
<gene>
    <name evidence="6" type="ORF">OBBRIDRAFT_831989</name>
</gene>
<evidence type="ECO:0000256" key="3">
    <source>
        <dbReference type="ARBA" id="ARBA00022946"/>
    </source>
</evidence>
<proteinExistence type="inferred from homology"/>
<dbReference type="PANTHER" id="PTHR13126:SF0">
    <property type="entry name" value="ATP SYNTHASE MITOCHONDRIAL F1 COMPLEX ASSEMBLY FACTOR 1"/>
    <property type="match status" value="1"/>
</dbReference>
<evidence type="ECO:0000313" key="6">
    <source>
        <dbReference type="EMBL" id="OCH94152.1"/>
    </source>
</evidence>
<dbReference type="InterPro" id="IPR010591">
    <property type="entry name" value="ATP11"/>
</dbReference>
<reference evidence="6 7" key="1">
    <citation type="submission" date="2016-07" db="EMBL/GenBank/DDBJ databases">
        <title>Draft genome of the white-rot fungus Obba rivulosa 3A-2.</title>
        <authorList>
            <consortium name="DOE Joint Genome Institute"/>
            <person name="Miettinen O."/>
            <person name="Riley R."/>
            <person name="Acob R."/>
            <person name="Barry K."/>
            <person name="Cullen D."/>
            <person name="De Vries R."/>
            <person name="Hainaut M."/>
            <person name="Hatakka A."/>
            <person name="Henrissat B."/>
            <person name="Hilden K."/>
            <person name="Kuo R."/>
            <person name="Labutti K."/>
            <person name="Lipzen A."/>
            <person name="Makela M.R."/>
            <person name="Sandor L."/>
            <person name="Spatafora J.W."/>
            <person name="Grigoriev I.V."/>
            <person name="Hibbett D.S."/>
        </authorList>
    </citation>
    <scope>NUCLEOTIDE SEQUENCE [LARGE SCALE GENOMIC DNA]</scope>
    <source>
        <strain evidence="6 7">3A-2</strain>
    </source>
</reference>
<evidence type="ECO:0000256" key="5">
    <source>
        <dbReference type="SAM" id="MobiDB-lite"/>
    </source>
</evidence>
<dbReference type="Pfam" id="PF06644">
    <property type="entry name" value="ATP11"/>
    <property type="match status" value="1"/>
</dbReference>
<organism evidence="6 7">
    <name type="scientific">Obba rivulosa</name>
    <dbReference type="NCBI Taxonomy" id="1052685"/>
    <lineage>
        <taxon>Eukaryota</taxon>
        <taxon>Fungi</taxon>
        <taxon>Dikarya</taxon>
        <taxon>Basidiomycota</taxon>
        <taxon>Agaricomycotina</taxon>
        <taxon>Agaricomycetes</taxon>
        <taxon>Polyporales</taxon>
        <taxon>Gelatoporiaceae</taxon>
        <taxon>Obba</taxon>
    </lineage>
</organism>
<evidence type="ECO:0000313" key="7">
    <source>
        <dbReference type="Proteomes" id="UP000250043"/>
    </source>
</evidence>
<evidence type="ECO:0000256" key="2">
    <source>
        <dbReference type="ARBA" id="ARBA00009116"/>
    </source>
</evidence>
<dbReference type="OrthoDB" id="16535at2759"/>